<accession>A0A6J6CKR8</accession>
<dbReference type="InterPro" id="IPR016187">
    <property type="entry name" value="CTDL_fold"/>
</dbReference>
<protein>
    <submittedName>
        <fullName evidence="2">Unannotated protein</fullName>
    </submittedName>
</protein>
<dbReference type="Pfam" id="PF03781">
    <property type="entry name" value="FGE-sulfatase"/>
    <property type="match status" value="2"/>
</dbReference>
<dbReference type="EMBL" id="CAEZSF010000208">
    <property type="protein sequence ID" value="CAB4551917.1"/>
    <property type="molecule type" value="Genomic_DNA"/>
</dbReference>
<evidence type="ECO:0000259" key="1">
    <source>
        <dbReference type="Pfam" id="PF03781"/>
    </source>
</evidence>
<dbReference type="PANTHER" id="PTHR23150">
    <property type="entry name" value="SULFATASE MODIFYING FACTOR 1, 2"/>
    <property type="match status" value="1"/>
</dbReference>
<dbReference type="Gene3D" id="3.90.1580.10">
    <property type="entry name" value="paralog of FGE (formylglycine-generating enzyme)"/>
    <property type="match status" value="2"/>
</dbReference>
<gene>
    <name evidence="2" type="ORF">UFOPK1358_01681</name>
</gene>
<feature type="domain" description="Sulfatase-modifying factor enzyme-like" evidence="1">
    <location>
        <begin position="313"/>
        <end position="386"/>
    </location>
</feature>
<dbReference type="InterPro" id="IPR005532">
    <property type="entry name" value="SUMF_dom"/>
</dbReference>
<evidence type="ECO:0000313" key="2">
    <source>
        <dbReference type="EMBL" id="CAB4551917.1"/>
    </source>
</evidence>
<dbReference type="PANTHER" id="PTHR23150:SF36">
    <property type="entry name" value="HERCYNINE OXYGENASE"/>
    <property type="match status" value="1"/>
</dbReference>
<dbReference type="InterPro" id="IPR051043">
    <property type="entry name" value="Sulfatase_Mod_Factor_Kinase"/>
</dbReference>
<organism evidence="2">
    <name type="scientific">freshwater metagenome</name>
    <dbReference type="NCBI Taxonomy" id="449393"/>
    <lineage>
        <taxon>unclassified sequences</taxon>
        <taxon>metagenomes</taxon>
        <taxon>ecological metagenomes</taxon>
    </lineage>
</organism>
<dbReference type="AlphaFoldDB" id="A0A6J6CKR8"/>
<dbReference type="InterPro" id="IPR042095">
    <property type="entry name" value="SUMF_sf"/>
</dbReference>
<reference evidence="2" key="1">
    <citation type="submission" date="2020-05" db="EMBL/GenBank/DDBJ databases">
        <authorList>
            <person name="Chiriac C."/>
            <person name="Salcher M."/>
            <person name="Ghai R."/>
            <person name="Kavagutti S V."/>
        </authorList>
    </citation>
    <scope>NUCLEOTIDE SEQUENCE</scope>
</reference>
<dbReference type="GO" id="GO:0052699">
    <property type="term" value="P:ergothioneine biosynthetic process"/>
    <property type="evidence" value="ECO:0007669"/>
    <property type="project" value="InterPro"/>
</dbReference>
<dbReference type="NCBIfam" id="TIGR03440">
    <property type="entry name" value="egtB_TIGR03440"/>
    <property type="match status" value="1"/>
</dbReference>
<dbReference type="InterPro" id="IPR017806">
    <property type="entry name" value="EgtB"/>
</dbReference>
<sequence>MQSMPDASPTKWHRAHTTWFFETFLLEPHLSDYRLYNVEFPYLFNSYYEAVGSRHPRHERGLISRPGTAEIAHYRGHVDEALQRLTESELSLELSDLLILGMHHEQQHQELLCMDALHMLSRHPFRPAYCDHAEDTRKDEPRPQRWLQHEGGLATIGQRHSAPTAQKQFCFDNETPQHQVHLEPFQISDRLITCSEWLEFIDDGGYQRSDLWMSEGWAALAKSEQSAPRYWNLVDARWKVFGLAGERALNLEQPVTNVSWFEADAFARWSDARLPTEAEWELAAGSPPPGAHLNLDVLAPRSAATSPDSQQWFGEVWQWTESSYRPYPGYRPPRGAIGEYNGKFMMNQQVLRGSSYATPAGHARKTYRNFFAPSSNWMFSGLRLARDI</sequence>
<feature type="domain" description="Sulfatase-modifying factor enzyme-like" evidence="1">
    <location>
        <begin position="146"/>
        <end position="285"/>
    </location>
</feature>
<name>A0A6J6CKR8_9ZZZZ</name>
<proteinExistence type="predicted"/>
<dbReference type="SUPFAM" id="SSF56436">
    <property type="entry name" value="C-type lectin-like"/>
    <property type="match status" value="1"/>
</dbReference>